<name>A0A0T6BBF7_9SCAR</name>
<comment type="caution">
    <text evidence="1">The sequence shown here is derived from an EMBL/GenBank/DDBJ whole genome shotgun (WGS) entry which is preliminary data.</text>
</comment>
<dbReference type="AlphaFoldDB" id="A0A0T6BBF7"/>
<proteinExistence type="predicted"/>
<evidence type="ECO:0000313" key="2">
    <source>
        <dbReference type="Proteomes" id="UP000051574"/>
    </source>
</evidence>
<reference evidence="1 2" key="1">
    <citation type="submission" date="2015-09" db="EMBL/GenBank/DDBJ databases">
        <title>Draft genome of the scarab beetle Oryctes borbonicus.</title>
        <authorList>
            <person name="Meyer J.M."/>
            <person name="Markov G.V."/>
            <person name="Baskaran P."/>
            <person name="Herrmann M."/>
            <person name="Sommer R.J."/>
            <person name="Roedelsperger C."/>
        </authorList>
    </citation>
    <scope>NUCLEOTIDE SEQUENCE [LARGE SCALE GENOMIC DNA]</scope>
    <source>
        <strain evidence="1">OB123</strain>
        <tissue evidence="1">Whole animal</tissue>
    </source>
</reference>
<dbReference type="Proteomes" id="UP000051574">
    <property type="component" value="Unassembled WGS sequence"/>
</dbReference>
<dbReference type="EMBL" id="LJIG01002258">
    <property type="protein sequence ID" value="KRT84682.1"/>
    <property type="molecule type" value="Genomic_DNA"/>
</dbReference>
<sequence length="346" mass="40446">MEHISQLQLKKYEEILKKIEDEHCKRNDLKRKVQVIDEKIIATGLTLKKKLVKEKIFRVLVKVYHSIHDVYDQLFDKLTQFEIESLLPDVGRKFYFIEVFVSKSFQDRIVQSNWVINVILKNSTCSISKSVNLNRKVTSPICLIIPFGNSIEQTIVDVYLTWPEEETWPFIKIATVLVDISYHFQLHSDVQIRNGISSKVINLSKLHKYKYISSKLPLLKSKLICSSDFQNFLQTLIKNSYHNWDPRKESCFMKTDYTAHAKTTSGFGNAIDVELDVNTNSLILQCNVFEMFYLKKYFLAELSQEMYDIKGEIGRCVKVLLKNIEGNSRNTDVLTHIYRELNDINI</sequence>
<gene>
    <name evidence="1" type="ORF">AMK59_1007</name>
</gene>
<evidence type="ECO:0000313" key="1">
    <source>
        <dbReference type="EMBL" id="KRT84682.1"/>
    </source>
</evidence>
<organism evidence="1 2">
    <name type="scientific">Oryctes borbonicus</name>
    <dbReference type="NCBI Taxonomy" id="1629725"/>
    <lineage>
        <taxon>Eukaryota</taxon>
        <taxon>Metazoa</taxon>
        <taxon>Ecdysozoa</taxon>
        <taxon>Arthropoda</taxon>
        <taxon>Hexapoda</taxon>
        <taxon>Insecta</taxon>
        <taxon>Pterygota</taxon>
        <taxon>Neoptera</taxon>
        <taxon>Endopterygota</taxon>
        <taxon>Coleoptera</taxon>
        <taxon>Polyphaga</taxon>
        <taxon>Scarabaeiformia</taxon>
        <taxon>Scarabaeidae</taxon>
        <taxon>Dynastinae</taxon>
        <taxon>Oryctes</taxon>
    </lineage>
</organism>
<accession>A0A0T6BBF7</accession>
<dbReference type="OrthoDB" id="6679211at2759"/>
<protein>
    <submittedName>
        <fullName evidence="1">Uncharacterized protein</fullName>
    </submittedName>
</protein>
<keyword evidence="2" id="KW-1185">Reference proteome</keyword>